<organism evidence="1 2">
    <name type="scientific">Eleusine coracana subsp. coracana</name>
    <dbReference type="NCBI Taxonomy" id="191504"/>
    <lineage>
        <taxon>Eukaryota</taxon>
        <taxon>Viridiplantae</taxon>
        <taxon>Streptophyta</taxon>
        <taxon>Embryophyta</taxon>
        <taxon>Tracheophyta</taxon>
        <taxon>Spermatophyta</taxon>
        <taxon>Magnoliopsida</taxon>
        <taxon>Liliopsida</taxon>
        <taxon>Poales</taxon>
        <taxon>Poaceae</taxon>
        <taxon>PACMAD clade</taxon>
        <taxon>Chloridoideae</taxon>
        <taxon>Cynodonteae</taxon>
        <taxon>Eleusininae</taxon>
        <taxon>Eleusine</taxon>
    </lineage>
</organism>
<evidence type="ECO:0000313" key="2">
    <source>
        <dbReference type="Proteomes" id="UP001054889"/>
    </source>
</evidence>
<protein>
    <submittedName>
        <fullName evidence="1">Uncharacterized protein</fullName>
    </submittedName>
</protein>
<dbReference type="EMBL" id="BQKI01000002">
    <property type="protein sequence ID" value="GJM87902.1"/>
    <property type="molecule type" value="Genomic_DNA"/>
</dbReference>
<keyword evidence="2" id="KW-1185">Reference proteome</keyword>
<comment type="caution">
    <text evidence="1">The sequence shown here is derived from an EMBL/GenBank/DDBJ whole genome shotgun (WGS) entry which is preliminary data.</text>
</comment>
<accession>A0AAV5BPR0</accession>
<reference evidence="1" key="2">
    <citation type="submission" date="2021-12" db="EMBL/GenBank/DDBJ databases">
        <title>Resequencing data analysis of finger millet.</title>
        <authorList>
            <person name="Hatakeyama M."/>
            <person name="Aluri S."/>
            <person name="Balachadran M.T."/>
            <person name="Sivarajan S.R."/>
            <person name="Poveda L."/>
            <person name="Shimizu-Inatsugi R."/>
            <person name="Schlapbach R."/>
            <person name="Sreeman S.M."/>
            <person name="Shimizu K.K."/>
        </authorList>
    </citation>
    <scope>NUCLEOTIDE SEQUENCE</scope>
</reference>
<gene>
    <name evidence="1" type="primary">ga03903</name>
    <name evidence="1" type="ORF">PR202_ga03903</name>
</gene>
<dbReference type="AlphaFoldDB" id="A0AAV5BPR0"/>
<reference evidence="1" key="1">
    <citation type="journal article" date="2018" name="DNA Res.">
        <title>Multiple hybrid de novo genome assembly of finger millet, an orphan allotetraploid crop.</title>
        <authorList>
            <person name="Hatakeyama M."/>
            <person name="Aluri S."/>
            <person name="Balachadran M.T."/>
            <person name="Sivarajan S.R."/>
            <person name="Patrignani A."/>
            <person name="Gruter S."/>
            <person name="Poveda L."/>
            <person name="Shimizu-Inatsugi R."/>
            <person name="Baeten J."/>
            <person name="Francoijs K.J."/>
            <person name="Nataraja K.N."/>
            <person name="Reddy Y.A.N."/>
            <person name="Phadnis S."/>
            <person name="Ravikumar R.L."/>
            <person name="Schlapbach R."/>
            <person name="Sreeman S.M."/>
            <person name="Shimizu K.K."/>
        </authorList>
    </citation>
    <scope>NUCLEOTIDE SEQUENCE</scope>
</reference>
<sequence length="80" mass="9045">MVSKLPLLCDTELKNIYDHNDSRRCLKHHQRLSNDDPNSATKHRQLATVAVAGKGEAHKYFDHPITIVCVSPRQAARTLI</sequence>
<proteinExistence type="predicted"/>
<name>A0AAV5BPR0_ELECO</name>
<evidence type="ECO:0000313" key="1">
    <source>
        <dbReference type="EMBL" id="GJM87902.1"/>
    </source>
</evidence>
<dbReference type="Proteomes" id="UP001054889">
    <property type="component" value="Unassembled WGS sequence"/>
</dbReference>